<dbReference type="GO" id="GO:0004190">
    <property type="term" value="F:aspartic-type endopeptidase activity"/>
    <property type="evidence" value="ECO:0007669"/>
    <property type="project" value="UniProtKB-EC"/>
</dbReference>
<feature type="transmembrane region" description="Helical" evidence="10">
    <location>
        <begin position="119"/>
        <end position="142"/>
    </location>
</feature>
<evidence type="ECO:0000256" key="6">
    <source>
        <dbReference type="ARBA" id="ARBA00022989"/>
    </source>
</evidence>
<sequence>MLFGLAFGSFLNVCISRLPRHQSIVQPGSRCPRCGTAIRSVDNIPVLSWLLLRGRCRSCGKPIAWRYPLVEAATACLFLLCFLTFGLNTEGAGAAVLCFLLLGLAVMDAETMLLPDAFTLPGIALGILYAAILPADSAMIRLRHAGEAALWALAAAALLLAIRELYFLVRRQEGMGAGDVKLLALIAAWMGPELGGVALFLGVLSAAIYGAVGGIAGGMVGSAVRHLPASGRRRPGQARLPLGVFLSAAAICTLFEGQKILNWYLQFFR</sequence>
<dbReference type="InterPro" id="IPR010627">
    <property type="entry name" value="Prepilin_pept_A24_N"/>
</dbReference>
<keyword evidence="4" id="KW-0997">Cell inner membrane</keyword>
<dbReference type="Pfam" id="PF06750">
    <property type="entry name" value="A24_N_bact"/>
    <property type="match status" value="1"/>
</dbReference>
<proteinExistence type="inferred from homology"/>
<feature type="transmembrane region" description="Helical" evidence="10">
    <location>
        <begin position="180"/>
        <end position="201"/>
    </location>
</feature>
<keyword evidence="9" id="KW-0489">Methyltransferase</keyword>
<evidence type="ECO:0000259" key="11">
    <source>
        <dbReference type="Pfam" id="PF01478"/>
    </source>
</evidence>
<evidence type="ECO:0000256" key="3">
    <source>
        <dbReference type="ARBA" id="ARBA00022475"/>
    </source>
</evidence>
<dbReference type="RefSeq" id="WP_117297115.1">
    <property type="nucleotide sequence ID" value="NZ_QVQT02000001.1"/>
</dbReference>
<evidence type="ECO:0000256" key="4">
    <source>
        <dbReference type="ARBA" id="ARBA00022519"/>
    </source>
</evidence>
<evidence type="ECO:0000256" key="2">
    <source>
        <dbReference type="ARBA" id="ARBA00005801"/>
    </source>
</evidence>
<feature type="transmembrane region" description="Helical" evidence="10">
    <location>
        <begin position="240"/>
        <end position="261"/>
    </location>
</feature>
<dbReference type="GO" id="GO:0006465">
    <property type="term" value="P:signal peptide processing"/>
    <property type="evidence" value="ECO:0007669"/>
    <property type="project" value="TreeGrafter"/>
</dbReference>
<dbReference type="InterPro" id="IPR000045">
    <property type="entry name" value="Prepilin_IV_endopep_pep"/>
</dbReference>
<keyword evidence="5 9" id="KW-0812">Transmembrane</keyword>
<evidence type="ECO:0000256" key="9">
    <source>
        <dbReference type="RuleBase" id="RU003794"/>
    </source>
</evidence>
<dbReference type="GO" id="GO:0008168">
    <property type="term" value="F:methyltransferase activity"/>
    <property type="evidence" value="ECO:0007669"/>
    <property type="project" value="UniProtKB-KW"/>
</dbReference>
<dbReference type="InterPro" id="IPR014032">
    <property type="entry name" value="Peptidase_A24A_bac"/>
</dbReference>
<dbReference type="EMBL" id="QVQT01000001">
    <property type="protein sequence ID" value="RFU18065.1"/>
    <property type="molecule type" value="Genomic_DNA"/>
</dbReference>
<feature type="transmembrane region" description="Helical" evidence="10">
    <location>
        <begin position="91"/>
        <end position="107"/>
    </location>
</feature>
<dbReference type="PANTHER" id="PTHR30487:SF0">
    <property type="entry name" value="PREPILIN LEADER PEPTIDASE_N-METHYLTRANSFERASE-RELATED"/>
    <property type="match status" value="1"/>
</dbReference>
<comment type="caution">
    <text evidence="13">The sequence shown here is derived from an EMBL/GenBank/DDBJ whole genome shotgun (WGS) entry which is preliminary data.</text>
</comment>
<keyword evidence="9" id="KW-0808">Transferase</keyword>
<evidence type="ECO:0000313" key="14">
    <source>
        <dbReference type="Proteomes" id="UP000264702"/>
    </source>
</evidence>
<dbReference type="OrthoDB" id="9789291at2"/>
<feature type="transmembrane region" description="Helical" evidence="10">
    <location>
        <begin position="207"/>
        <end position="228"/>
    </location>
</feature>
<evidence type="ECO:0000256" key="7">
    <source>
        <dbReference type="ARBA" id="ARBA00023136"/>
    </source>
</evidence>
<dbReference type="EC" id="2.1.1.-" evidence="9"/>
<keyword evidence="9" id="KW-0645">Protease</keyword>
<dbReference type="Proteomes" id="UP000264702">
    <property type="component" value="Unassembled WGS sequence"/>
</dbReference>
<dbReference type="InterPro" id="IPR050882">
    <property type="entry name" value="Prepilin_peptidase/N-MTase"/>
</dbReference>
<keyword evidence="9" id="KW-0378">Hydrolase</keyword>
<comment type="similarity">
    <text evidence="2 8">Belongs to the peptidase A24 family.</text>
</comment>
<evidence type="ECO:0000256" key="1">
    <source>
        <dbReference type="ARBA" id="ARBA00004429"/>
    </source>
</evidence>
<evidence type="ECO:0000259" key="12">
    <source>
        <dbReference type="Pfam" id="PF06750"/>
    </source>
</evidence>
<comment type="catalytic activity">
    <reaction evidence="9">
        <text>Typically cleaves a -Gly-|-Phe- bond to release an N-terminal, basic peptide of 5-8 residues from type IV prepilin, and then N-methylates the new N-terminal amino group, the methyl donor being S-adenosyl-L-methionine.</text>
        <dbReference type="EC" id="3.4.23.43"/>
    </reaction>
</comment>
<gene>
    <name evidence="13" type="ORF">D0Y96_00300</name>
</gene>
<feature type="domain" description="Prepilin peptidase A24 N-terminal" evidence="12">
    <location>
        <begin position="2"/>
        <end position="85"/>
    </location>
</feature>
<evidence type="ECO:0000256" key="10">
    <source>
        <dbReference type="SAM" id="Phobius"/>
    </source>
</evidence>
<feature type="domain" description="Prepilin type IV endopeptidase peptidase" evidence="11">
    <location>
        <begin position="96"/>
        <end position="210"/>
    </location>
</feature>
<dbReference type="Gene3D" id="1.20.120.1220">
    <property type="match status" value="1"/>
</dbReference>
<evidence type="ECO:0000256" key="8">
    <source>
        <dbReference type="RuleBase" id="RU003793"/>
    </source>
</evidence>
<reference evidence="13 14" key="1">
    <citation type="submission" date="2018-08" db="EMBL/GenBank/DDBJ databases">
        <title>Acidipila sp. 4G-K13, an acidobacterium isolated from forest soil.</title>
        <authorList>
            <person name="Gao Z.-H."/>
            <person name="Qiu L.-H."/>
        </authorList>
    </citation>
    <scope>NUCLEOTIDE SEQUENCE [LARGE SCALE GENOMIC DNA]</scope>
    <source>
        <strain evidence="13 14">4G-K13</strain>
    </source>
</reference>
<name>A0A372IT06_9BACT</name>
<dbReference type="Pfam" id="PF01478">
    <property type="entry name" value="Peptidase_A24"/>
    <property type="match status" value="1"/>
</dbReference>
<dbReference type="AlphaFoldDB" id="A0A372IT06"/>
<dbReference type="GO" id="GO:0005886">
    <property type="term" value="C:plasma membrane"/>
    <property type="evidence" value="ECO:0007669"/>
    <property type="project" value="UniProtKB-SubCell"/>
</dbReference>
<evidence type="ECO:0000256" key="5">
    <source>
        <dbReference type="ARBA" id="ARBA00022692"/>
    </source>
</evidence>
<keyword evidence="7 10" id="KW-0472">Membrane</keyword>
<dbReference type="EC" id="3.4.23.43" evidence="9"/>
<accession>A0A372IT06</accession>
<keyword evidence="14" id="KW-1185">Reference proteome</keyword>
<organism evidence="13 14">
    <name type="scientific">Paracidobacterium acidisoli</name>
    <dbReference type="NCBI Taxonomy" id="2303751"/>
    <lineage>
        <taxon>Bacteria</taxon>
        <taxon>Pseudomonadati</taxon>
        <taxon>Acidobacteriota</taxon>
        <taxon>Terriglobia</taxon>
        <taxon>Terriglobales</taxon>
        <taxon>Acidobacteriaceae</taxon>
        <taxon>Paracidobacterium</taxon>
    </lineage>
</organism>
<dbReference type="PANTHER" id="PTHR30487">
    <property type="entry name" value="TYPE 4 PREPILIN-LIKE PROTEINS LEADER PEPTIDE-PROCESSING ENZYME"/>
    <property type="match status" value="1"/>
</dbReference>
<keyword evidence="6 10" id="KW-1133">Transmembrane helix</keyword>
<evidence type="ECO:0000313" key="13">
    <source>
        <dbReference type="EMBL" id="RFU18065.1"/>
    </source>
</evidence>
<comment type="function">
    <text evidence="9">Plays an essential role in type IV pili and type II pseudopili formation by proteolytically removing the leader sequence from substrate proteins and subsequently monomethylating the alpha-amino group of the newly exposed N-terminal phenylalanine.</text>
</comment>
<feature type="transmembrane region" description="Helical" evidence="10">
    <location>
        <begin position="148"/>
        <end position="168"/>
    </location>
</feature>
<keyword evidence="3" id="KW-1003">Cell membrane</keyword>
<comment type="subcellular location">
    <subcellularLocation>
        <location evidence="1">Cell inner membrane</location>
        <topology evidence="1">Multi-pass membrane protein</topology>
    </subcellularLocation>
    <subcellularLocation>
        <location evidence="9">Cell membrane</location>
        <topology evidence="9">Multi-pass membrane protein</topology>
    </subcellularLocation>
</comment>
<dbReference type="PRINTS" id="PR00864">
    <property type="entry name" value="PREPILNPTASE"/>
</dbReference>
<dbReference type="GO" id="GO:0032259">
    <property type="term" value="P:methylation"/>
    <property type="evidence" value="ECO:0007669"/>
    <property type="project" value="UniProtKB-KW"/>
</dbReference>
<keyword evidence="9" id="KW-0511">Multifunctional enzyme</keyword>
<protein>
    <recommendedName>
        <fullName evidence="9">Prepilin leader peptidase/N-methyltransferase</fullName>
        <ecNumber evidence="9">2.1.1.-</ecNumber>
        <ecNumber evidence="9">3.4.23.43</ecNumber>
    </recommendedName>
</protein>